<evidence type="ECO:0000313" key="10">
    <source>
        <dbReference type="EMBL" id="KAK4465340.1"/>
    </source>
</evidence>
<comment type="catalytic activity">
    <reaction evidence="8 9">
        <text>D-gluconate + ATP = 6-phospho-D-gluconate + ADP + H(+)</text>
        <dbReference type="Rhea" id="RHEA:19433"/>
        <dbReference type="ChEBI" id="CHEBI:15378"/>
        <dbReference type="ChEBI" id="CHEBI:18391"/>
        <dbReference type="ChEBI" id="CHEBI:30616"/>
        <dbReference type="ChEBI" id="CHEBI:58759"/>
        <dbReference type="ChEBI" id="CHEBI:456216"/>
        <dbReference type="EC" id="2.7.1.12"/>
    </reaction>
</comment>
<evidence type="ECO:0000256" key="6">
    <source>
        <dbReference type="ARBA" id="ARBA00022777"/>
    </source>
</evidence>
<dbReference type="InterPro" id="IPR027417">
    <property type="entry name" value="P-loop_NTPase"/>
</dbReference>
<evidence type="ECO:0000256" key="9">
    <source>
        <dbReference type="RuleBase" id="RU363066"/>
    </source>
</evidence>
<dbReference type="GO" id="GO:0005737">
    <property type="term" value="C:cytoplasm"/>
    <property type="evidence" value="ECO:0007669"/>
    <property type="project" value="TreeGrafter"/>
</dbReference>
<evidence type="ECO:0000256" key="8">
    <source>
        <dbReference type="ARBA" id="ARBA00048090"/>
    </source>
</evidence>
<evidence type="ECO:0000256" key="1">
    <source>
        <dbReference type="ARBA" id="ARBA00004875"/>
    </source>
</evidence>
<dbReference type="NCBIfam" id="TIGR01313">
    <property type="entry name" value="therm_gnt_kin"/>
    <property type="match status" value="1"/>
</dbReference>
<sequence length="206" mass="23103">MGDQPTTSSPQASSTPHHLHRWIWFITGPTACGKTTIAKALASRLNFSFVEGDDYHPAASVEKMASGQPLTDQDREGWLRALREHETAQPAKGESRHLVMTCSALKKHYRDVLRQGGDEAGNLRVRFVLLDAPEEVLTERARKRKGHFAGANLVRSQMEILERPDDGEKDVLVIDVNRDVEDVERDTEMKVREAMGQDDNSFLAVQ</sequence>
<dbReference type="CDD" id="cd02021">
    <property type="entry name" value="GntK"/>
    <property type="match status" value="1"/>
</dbReference>
<keyword evidence="4 9" id="KW-0808">Transferase</keyword>
<comment type="similarity">
    <text evidence="2 9">Belongs to the gluconokinase GntK/GntV family.</text>
</comment>
<evidence type="ECO:0000256" key="5">
    <source>
        <dbReference type="ARBA" id="ARBA00022741"/>
    </source>
</evidence>
<comment type="pathway">
    <text evidence="1 9">Carbohydrate acid metabolism; D-gluconate degradation.</text>
</comment>
<dbReference type="Proteomes" id="UP001321749">
    <property type="component" value="Unassembled WGS sequence"/>
</dbReference>
<name>A0AAV9HWK7_9PEZI</name>
<dbReference type="GO" id="GO:0005524">
    <property type="term" value="F:ATP binding"/>
    <property type="evidence" value="ECO:0007669"/>
    <property type="project" value="UniProtKB-KW"/>
</dbReference>
<evidence type="ECO:0000256" key="4">
    <source>
        <dbReference type="ARBA" id="ARBA00022679"/>
    </source>
</evidence>
<protein>
    <recommendedName>
        <fullName evidence="3 9">Gluconokinase</fullName>
        <ecNumber evidence="3 9">2.7.1.12</ecNumber>
    </recommendedName>
</protein>
<dbReference type="SUPFAM" id="SSF52540">
    <property type="entry name" value="P-loop containing nucleoside triphosphate hydrolases"/>
    <property type="match status" value="1"/>
</dbReference>
<evidence type="ECO:0000256" key="7">
    <source>
        <dbReference type="ARBA" id="ARBA00022840"/>
    </source>
</evidence>
<organism evidence="10 11">
    <name type="scientific">Cladorrhinum samala</name>
    <dbReference type="NCBI Taxonomy" id="585594"/>
    <lineage>
        <taxon>Eukaryota</taxon>
        <taxon>Fungi</taxon>
        <taxon>Dikarya</taxon>
        <taxon>Ascomycota</taxon>
        <taxon>Pezizomycotina</taxon>
        <taxon>Sordariomycetes</taxon>
        <taxon>Sordariomycetidae</taxon>
        <taxon>Sordariales</taxon>
        <taxon>Podosporaceae</taxon>
        <taxon>Cladorrhinum</taxon>
    </lineage>
</organism>
<dbReference type="GO" id="GO:0016787">
    <property type="term" value="F:hydrolase activity"/>
    <property type="evidence" value="ECO:0007669"/>
    <property type="project" value="UniProtKB-KW"/>
</dbReference>
<evidence type="ECO:0000313" key="11">
    <source>
        <dbReference type="Proteomes" id="UP001321749"/>
    </source>
</evidence>
<dbReference type="InterPro" id="IPR006001">
    <property type="entry name" value="Therm_gnt_kin"/>
</dbReference>
<dbReference type="PANTHER" id="PTHR43442:SF3">
    <property type="entry name" value="GLUCONOKINASE-RELATED"/>
    <property type="match status" value="1"/>
</dbReference>
<keyword evidence="5 9" id="KW-0547">Nucleotide-binding</keyword>
<comment type="caution">
    <text evidence="10">The sequence shown here is derived from an EMBL/GenBank/DDBJ whole genome shotgun (WGS) entry which is preliminary data.</text>
</comment>
<keyword evidence="11" id="KW-1185">Reference proteome</keyword>
<dbReference type="PANTHER" id="PTHR43442">
    <property type="entry name" value="GLUCONOKINASE-RELATED"/>
    <property type="match status" value="1"/>
</dbReference>
<dbReference type="GO" id="GO:0046316">
    <property type="term" value="F:gluconokinase activity"/>
    <property type="evidence" value="ECO:0007669"/>
    <property type="project" value="UniProtKB-EC"/>
</dbReference>
<evidence type="ECO:0000256" key="3">
    <source>
        <dbReference type="ARBA" id="ARBA00012054"/>
    </source>
</evidence>
<evidence type="ECO:0000256" key="2">
    <source>
        <dbReference type="ARBA" id="ARBA00008420"/>
    </source>
</evidence>
<dbReference type="Pfam" id="PF13671">
    <property type="entry name" value="AAA_33"/>
    <property type="match status" value="1"/>
</dbReference>
<dbReference type="EC" id="2.7.1.12" evidence="3 9"/>
<keyword evidence="7 9" id="KW-0067">ATP-binding</keyword>
<proteinExistence type="inferred from homology"/>
<reference evidence="10" key="1">
    <citation type="journal article" date="2023" name="Mol. Phylogenet. Evol.">
        <title>Genome-scale phylogeny and comparative genomics of the fungal order Sordariales.</title>
        <authorList>
            <person name="Hensen N."/>
            <person name="Bonometti L."/>
            <person name="Westerberg I."/>
            <person name="Brannstrom I.O."/>
            <person name="Guillou S."/>
            <person name="Cros-Aarteil S."/>
            <person name="Calhoun S."/>
            <person name="Haridas S."/>
            <person name="Kuo A."/>
            <person name="Mondo S."/>
            <person name="Pangilinan J."/>
            <person name="Riley R."/>
            <person name="LaButti K."/>
            <person name="Andreopoulos B."/>
            <person name="Lipzen A."/>
            <person name="Chen C."/>
            <person name="Yan M."/>
            <person name="Daum C."/>
            <person name="Ng V."/>
            <person name="Clum A."/>
            <person name="Steindorff A."/>
            <person name="Ohm R.A."/>
            <person name="Martin F."/>
            <person name="Silar P."/>
            <person name="Natvig D.O."/>
            <person name="Lalanne C."/>
            <person name="Gautier V."/>
            <person name="Ament-Velasquez S.L."/>
            <person name="Kruys A."/>
            <person name="Hutchinson M.I."/>
            <person name="Powell A.J."/>
            <person name="Barry K."/>
            <person name="Miller A.N."/>
            <person name="Grigoriev I.V."/>
            <person name="Debuchy R."/>
            <person name="Gladieux P."/>
            <person name="Hiltunen Thoren M."/>
            <person name="Johannesson H."/>
        </authorList>
    </citation>
    <scope>NUCLEOTIDE SEQUENCE</scope>
    <source>
        <strain evidence="10">PSN324</strain>
    </source>
</reference>
<accession>A0AAV9HWK7</accession>
<keyword evidence="10" id="KW-0378">Hydrolase</keyword>
<gene>
    <name evidence="10" type="ORF">QBC42DRAFT_18233</name>
</gene>
<dbReference type="AlphaFoldDB" id="A0AAV9HWK7"/>
<keyword evidence="6 9" id="KW-0418">Kinase</keyword>
<dbReference type="Gene3D" id="3.40.50.300">
    <property type="entry name" value="P-loop containing nucleotide triphosphate hydrolases"/>
    <property type="match status" value="1"/>
</dbReference>
<dbReference type="EMBL" id="MU864940">
    <property type="protein sequence ID" value="KAK4465340.1"/>
    <property type="molecule type" value="Genomic_DNA"/>
</dbReference>
<reference evidence="10" key="2">
    <citation type="submission" date="2023-06" db="EMBL/GenBank/DDBJ databases">
        <authorList>
            <consortium name="Lawrence Berkeley National Laboratory"/>
            <person name="Mondo S.J."/>
            <person name="Hensen N."/>
            <person name="Bonometti L."/>
            <person name="Westerberg I."/>
            <person name="Brannstrom I.O."/>
            <person name="Guillou S."/>
            <person name="Cros-Aarteil S."/>
            <person name="Calhoun S."/>
            <person name="Haridas S."/>
            <person name="Kuo A."/>
            <person name="Pangilinan J."/>
            <person name="Riley R."/>
            <person name="Labutti K."/>
            <person name="Andreopoulos B."/>
            <person name="Lipzen A."/>
            <person name="Chen C."/>
            <person name="Yanf M."/>
            <person name="Daum C."/>
            <person name="Ng V."/>
            <person name="Clum A."/>
            <person name="Steindorff A."/>
            <person name="Ohm R."/>
            <person name="Martin F."/>
            <person name="Silar P."/>
            <person name="Natvig D."/>
            <person name="Lalanne C."/>
            <person name="Gautier V."/>
            <person name="Ament-Velasquez S.L."/>
            <person name="Kruys A."/>
            <person name="Hutchinson M.I."/>
            <person name="Powell A.J."/>
            <person name="Barry K."/>
            <person name="Miller A.N."/>
            <person name="Grigoriev I.V."/>
            <person name="Debuchy R."/>
            <person name="Gladieux P."/>
            <person name="Thoren M.H."/>
            <person name="Johannesson H."/>
        </authorList>
    </citation>
    <scope>NUCLEOTIDE SEQUENCE</scope>
    <source>
        <strain evidence="10">PSN324</strain>
    </source>
</reference>
<dbReference type="GO" id="GO:0005975">
    <property type="term" value="P:carbohydrate metabolic process"/>
    <property type="evidence" value="ECO:0007669"/>
    <property type="project" value="InterPro"/>
</dbReference>